<dbReference type="PROSITE" id="PS51186">
    <property type="entry name" value="GNAT"/>
    <property type="match status" value="1"/>
</dbReference>
<dbReference type="InterPro" id="IPR016181">
    <property type="entry name" value="Acyl_CoA_acyltransferase"/>
</dbReference>
<accession>A0A9P4DPG1</accession>
<dbReference type="InterPro" id="IPR024320">
    <property type="entry name" value="LPG_synthase_C"/>
</dbReference>
<dbReference type="RefSeq" id="WP_055202510.1">
    <property type="nucleotide sequence ID" value="NZ_JADMQE010000010.1"/>
</dbReference>
<evidence type="ECO:0000313" key="2">
    <source>
        <dbReference type="EMBL" id="KAA2562475.1"/>
    </source>
</evidence>
<feature type="domain" description="N-acetyltransferase" evidence="1">
    <location>
        <begin position="288"/>
        <end position="444"/>
    </location>
</feature>
<dbReference type="Pfam" id="PF09924">
    <property type="entry name" value="LPG_synthase_C"/>
    <property type="match status" value="1"/>
</dbReference>
<dbReference type="Gene3D" id="3.40.630.30">
    <property type="match status" value="2"/>
</dbReference>
<dbReference type="InterPro" id="IPR016732">
    <property type="entry name" value="UCP018688"/>
</dbReference>
<comment type="caution">
    <text evidence="2">The sequence shown here is derived from an EMBL/GenBank/DDBJ whole genome shotgun (WGS) entry which is preliminary data.</text>
</comment>
<evidence type="ECO:0000259" key="1">
    <source>
        <dbReference type="PROSITE" id="PS51186"/>
    </source>
</evidence>
<gene>
    <name evidence="2" type="ORF">F2S36_05830</name>
</gene>
<reference evidence="2 3" key="1">
    <citation type="journal article" date="2019" name="Nat. Med.">
        <title>A library of human gut bacterial isolates paired with longitudinal multiomics data enables mechanistic microbiome research.</title>
        <authorList>
            <person name="Poyet M."/>
            <person name="Groussin M."/>
            <person name="Gibbons S.M."/>
            <person name="Avila-Pacheco J."/>
            <person name="Jiang X."/>
            <person name="Kearney S.M."/>
            <person name="Perrotta A.R."/>
            <person name="Berdy B."/>
            <person name="Zhao S."/>
            <person name="Lieberman T.D."/>
            <person name="Swanson P.K."/>
            <person name="Smith M."/>
            <person name="Roesemann S."/>
            <person name="Alexander J.E."/>
            <person name="Rich S.A."/>
            <person name="Livny J."/>
            <person name="Vlamakis H."/>
            <person name="Clish C."/>
            <person name="Bullock K."/>
            <person name="Deik A."/>
            <person name="Scott J."/>
            <person name="Pierce K.A."/>
            <person name="Xavier R.J."/>
            <person name="Alm E.J."/>
        </authorList>
    </citation>
    <scope>NUCLEOTIDE SEQUENCE [LARGE SCALE GENOMIC DNA]</scope>
    <source>
        <strain evidence="2 3">BIOML-A204</strain>
    </source>
</reference>
<protein>
    <submittedName>
        <fullName evidence="2">GNAT family N-acetyltransferase</fullName>
    </submittedName>
</protein>
<dbReference type="Pfam" id="PF13527">
    <property type="entry name" value="Acetyltransf_9"/>
    <property type="match status" value="1"/>
</dbReference>
<dbReference type="Proteomes" id="UP000323119">
    <property type="component" value="Unassembled WGS sequence"/>
</dbReference>
<dbReference type="PANTHER" id="PTHR41373:SF1">
    <property type="entry name" value="PHOSPHATIDYLGLYCEROL LYSYLTRANSFERASE C-TERMINAL DOMAIN-CONTAINING PROTEIN"/>
    <property type="match status" value="1"/>
</dbReference>
<dbReference type="EMBL" id="VVUY01000004">
    <property type="protein sequence ID" value="KAA2562475.1"/>
    <property type="molecule type" value="Genomic_DNA"/>
</dbReference>
<dbReference type="CDD" id="cd04301">
    <property type="entry name" value="NAT_SF"/>
    <property type="match status" value="1"/>
</dbReference>
<dbReference type="PANTHER" id="PTHR41373">
    <property type="entry name" value="DUF2156 DOMAIN-CONTAINING PROTEIN"/>
    <property type="match status" value="1"/>
</dbReference>
<name>A0A9P4DPG1_9BACT</name>
<dbReference type="AlphaFoldDB" id="A0A9P4DPG1"/>
<dbReference type="SUPFAM" id="SSF55729">
    <property type="entry name" value="Acyl-CoA N-acyltransferases (Nat)"/>
    <property type="match status" value="3"/>
</dbReference>
<dbReference type="GO" id="GO:0016747">
    <property type="term" value="F:acyltransferase activity, transferring groups other than amino-acyl groups"/>
    <property type="evidence" value="ECO:0007669"/>
    <property type="project" value="InterPro"/>
</dbReference>
<evidence type="ECO:0000313" key="3">
    <source>
        <dbReference type="Proteomes" id="UP000323119"/>
    </source>
</evidence>
<organism evidence="2 3">
    <name type="scientific">Alistipes onderdonkii</name>
    <dbReference type="NCBI Taxonomy" id="328813"/>
    <lineage>
        <taxon>Bacteria</taxon>
        <taxon>Pseudomonadati</taxon>
        <taxon>Bacteroidota</taxon>
        <taxon>Bacteroidia</taxon>
        <taxon>Bacteroidales</taxon>
        <taxon>Rikenellaceae</taxon>
        <taxon>Alistipes</taxon>
    </lineage>
</organism>
<sequence>MIEFKPVRLEDKQTIERYTMPSGIYNCDLAFANMYCWQAMYRSAWAEIDGFLVIRFQIGGGEKIGYMQPVGEGDFARIIPALREDAHAHGQRLRIIGLTDEGREMVRNMHAGLFAFESDRGMEDYVYNADDLRNLTGRKYQPKRNHINRFMAEYPGFRYEQLTRERFGECMQLEREWRRAHEGHTSELCAEQRAMQRAFEHFEELEMIGGCIYVGDKLIAFTYGSAVNDHTFDTHVEKADTDYDGAFTIINKLFAQHLPARFTMINREEDLGIDGLRQSKLSYHPAVIQHKYAAIHLHPDEIACKELWTAAFGDDEQFVDSFLMRYYSRRRMLTAECEGRTAAMLHMLPFESELGRSTYIYGVATAPEFRRRGLAGKLIREAMRLIGEQGDEAAFLIPSEEWLHGFYAKYGFEGAVPVTFSSQDGFDFGTGDASKDRAMVWRRAPGAPLPEALHCSYAKR</sequence>
<dbReference type="InterPro" id="IPR000182">
    <property type="entry name" value="GNAT_dom"/>
</dbReference>
<proteinExistence type="predicted"/>